<keyword evidence="3" id="KW-0677">Repeat</keyword>
<sequence length="857" mass="93471">MLSAMRWIPKSTAFPAIEVRPRAPRAVSQGSGTPPSNGGATSSQATQITSPANANIIPDVTVVGNRSAHSLESRDGQGQPTSSAREQQHGGASPTVRAARSRRRHRCSICAQAFSRAEHLIRHERSHRKERPFSCPHCEATFTRKDLIKRHITRKHPELVSASSRNATADPSLSPRQTEGEGSVASLRPSPAGTSRPQPHAATQSSSNPSTFISAGCETTTTQTGLQWDLQHLGRDAEVGSAGPAGDSMGTMSRPPRLDNTLDEMYLDPLPSLPDQPSHSRKSPPGSSRLADLDLGLNMLRHDVPRPEAEFQPTAPYLGLQAGMLPFAESGLSAFSPTESSLHSDPRPQQSHSSAVYSVTESKRMELIDEARLVSASANLDADMTMPSCMALERYIMAFFDSFLISVPCIHVPTWQSQTAHPSLLLAVAAIGANSHDERDIALQLHRTARLSMNHYLEDSPFTTAIRPPWVVQCLFFIMAFGSWVGSLDTVQQALTYQATVGHIVRSAPAPATRWADGSLDVQESWRGWIETETIKRTNFVVYCFFNTLTIAYNVPPCLVNSELDMDLPCGEAEWLAGDTHAWNEHRKQGPPTPSFAEAFHCLVSPSKAQVMPCSSFGRCIMLSAVLQNIWHLRQACIGQEESTGLSRIAYSLQKWQAMGDSSMASLTSLRSTDGPMLFNSAAMLPVAYIGLCVSSAPIRAAARTQNPGTIANAITTKFNDVQRSKASTTAAMYAIRLLNTFVRIGINLIGRTTTLVWSVQLHLHSFECCIFLSKWLETLHQASANGPWTPEEKRVEAMVLETLAEVKLPANLADRPIWARIIHAWALMFDGPVLCGIVPVLGKALRLYVDGSENGN</sequence>
<feature type="compositionally biased region" description="Polar residues" evidence="8">
    <location>
        <begin position="192"/>
        <end position="216"/>
    </location>
</feature>
<dbReference type="Gene3D" id="3.30.160.60">
    <property type="entry name" value="Classic Zinc Finger"/>
    <property type="match status" value="2"/>
</dbReference>
<feature type="compositionally biased region" description="Low complexity" evidence="8">
    <location>
        <begin position="267"/>
        <end position="277"/>
    </location>
</feature>
<dbReference type="Proteomes" id="UP001345827">
    <property type="component" value="Unassembled WGS sequence"/>
</dbReference>
<reference evidence="10 11" key="1">
    <citation type="submission" date="2023-06" db="EMBL/GenBank/DDBJ databases">
        <title>Black Yeasts Isolated from many extreme environments.</title>
        <authorList>
            <person name="Coleine C."/>
            <person name="Stajich J.E."/>
            <person name="Selbmann L."/>
        </authorList>
    </citation>
    <scope>NUCLEOTIDE SEQUENCE [LARGE SCALE GENOMIC DNA]</scope>
    <source>
        <strain evidence="10 11">CCFEE 5887</strain>
    </source>
</reference>
<dbReference type="PROSITE" id="PS00028">
    <property type="entry name" value="ZINC_FINGER_C2H2_1"/>
    <property type="match status" value="2"/>
</dbReference>
<feature type="domain" description="C2H2-type" evidence="9">
    <location>
        <begin position="133"/>
        <end position="156"/>
    </location>
</feature>
<feature type="region of interest" description="Disordered" evidence="8">
    <location>
        <begin position="237"/>
        <end position="291"/>
    </location>
</feature>
<keyword evidence="11" id="KW-1185">Reference proteome</keyword>
<dbReference type="GO" id="GO:0000981">
    <property type="term" value="F:DNA-binding transcription factor activity, RNA polymerase II-specific"/>
    <property type="evidence" value="ECO:0007669"/>
    <property type="project" value="InterPro"/>
</dbReference>
<organism evidence="10 11">
    <name type="scientific">Vermiconidia calcicola</name>
    <dbReference type="NCBI Taxonomy" id="1690605"/>
    <lineage>
        <taxon>Eukaryota</taxon>
        <taxon>Fungi</taxon>
        <taxon>Dikarya</taxon>
        <taxon>Ascomycota</taxon>
        <taxon>Pezizomycotina</taxon>
        <taxon>Dothideomycetes</taxon>
        <taxon>Dothideomycetidae</taxon>
        <taxon>Mycosphaerellales</taxon>
        <taxon>Extremaceae</taxon>
        <taxon>Vermiconidia</taxon>
    </lineage>
</organism>
<dbReference type="Pfam" id="PF00096">
    <property type="entry name" value="zf-C2H2"/>
    <property type="match status" value="2"/>
</dbReference>
<comment type="subcellular location">
    <subcellularLocation>
        <location evidence="1">Nucleus</location>
    </subcellularLocation>
</comment>
<evidence type="ECO:0000256" key="7">
    <source>
        <dbReference type="PROSITE-ProRule" id="PRU00042"/>
    </source>
</evidence>
<feature type="compositionally biased region" description="Polar residues" evidence="8">
    <location>
        <begin position="76"/>
        <end position="85"/>
    </location>
</feature>
<dbReference type="GO" id="GO:0008270">
    <property type="term" value="F:zinc ion binding"/>
    <property type="evidence" value="ECO:0007669"/>
    <property type="project" value="UniProtKB-KW"/>
</dbReference>
<dbReference type="PROSITE" id="PS50157">
    <property type="entry name" value="ZINC_FINGER_C2H2_2"/>
    <property type="match status" value="2"/>
</dbReference>
<dbReference type="InterPro" id="IPR007219">
    <property type="entry name" value="XnlR_reg_dom"/>
</dbReference>
<evidence type="ECO:0000256" key="6">
    <source>
        <dbReference type="ARBA" id="ARBA00023242"/>
    </source>
</evidence>
<dbReference type="GO" id="GO:0006351">
    <property type="term" value="P:DNA-templated transcription"/>
    <property type="evidence" value="ECO:0007669"/>
    <property type="project" value="InterPro"/>
</dbReference>
<accession>A0AAV9QGY4</accession>
<dbReference type="AlphaFoldDB" id="A0AAV9QGY4"/>
<proteinExistence type="predicted"/>
<keyword evidence="6" id="KW-0539">Nucleus</keyword>
<evidence type="ECO:0000256" key="2">
    <source>
        <dbReference type="ARBA" id="ARBA00022723"/>
    </source>
</evidence>
<name>A0AAV9QGY4_9PEZI</name>
<evidence type="ECO:0000259" key="9">
    <source>
        <dbReference type="PROSITE" id="PS50157"/>
    </source>
</evidence>
<dbReference type="InterPro" id="IPR013087">
    <property type="entry name" value="Znf_C2H2_type"/>
</dbReference>
<dbReference type="PANTHER" id="PTHR40626">
    <property type="entry name" value="MIP31509P"/>
    <property type="match status" value="1"/>
</dbReference>
<feature type="domain" description="C2H2-type" evidence="9">
    <location>
        <begin position="105"/>
        <end position="132"/>
    </location>
</feature>
<dbReference type="EMBL" id="JAXLQG010000004">
    <property type="protein sequence ID" value="KAK5541328.1"/>
    <property type="molecule type" value="Genomic_DNA"/>
</dbReference>
<dbReference type="GO" id="GO:0000785">
    <property type="term" value="C:chromatin"/>
    <property type="evidence" value="ECO:0007669"/>
    <property type="project" value="TreeGrafter"/>
</dbReference>
<feature type="region of interest" description="Disordered" evidence="8">
    <location>
        <begin position="155"/>
        <end position="216"/>
    </location>
</feature>
<dbReference type="CDD" id="cd12148">
    <property type="entry name" value="fungal_TF_MHR"/>
    <property type="match status" value="1"/>
</dbReference>
<feature type="region of interest" description="Disordered" evidence="8">
    <location>
        <begin position="67"/>
        <end position="104"/>
    </location>
</feature>
<feature type="region of interest" description="Disordered" evidence="8">
    <location>
        <begin position="335"/>
        <end position="356"/>
    </location>
</feature>
<dbReference type="SMART" id="SM00355">
    <property type="entry name" value="ZnF_C2H2"/>
    <property type="match status" value="2"/>
</dbReference>
<dbReference type="GO" id="GO:0005634">
    <property type="term" value="C:nucleus"/>
    <property type="evidence" value="ECO:0007669"/>
    <property type="project" value="UniProtKB-SubCell"/>
</dbReference>
<evidence type="ECO:0000256" key="8">
    <source>
        <dbReference type="SAM" id="MobiDB-lite"/>
    </source>
</evidence>
<keyword evidence="2" id="KW-0479">Metal-binding</keyword>
<evidence type="ECO:0000256" key="4">
    <source>
        <dbReference type="ARBA" id="ARBA00022771"/>
    </source>
</evidence>
<feature type="region of interest" description="Disordered" evidence="8">
    <location>
        <begin position="19"/>
        <end position="54"/>
    </location>
</feature>
<feature type="compositionally biased region" description="Polar residues" evidence="8">
    <location>
        <begin position="28"/>
        <end position="53"/>
    </location>
</feature>
<evidence type="ECO:0000256" key="1">
    <source>
        <dbReference type="ARBA" id="ARBA00004123"/>
    </source>
</evidence>
<feature type="compositionally biased region" description="Polar residues" evidence="8">
    <location>
        <begin position="161"/>
        <end position="177"/>
    </location>
</feature>
<evidence type="ECO:0000256" key="5">
    <source>
        <dbReference type="ARBA" id="ARBA00022833"/>
    </source>
</evidence>
<dbReference type="PANTHER" id="PTHR40626:SF13">
    <property type="entry name" value="RESPIRATION FACTOR 2-RELATED"/>
    <property type="match status" value="1"/>
</dbReference>
<comment type="caution">
    <text evidence="10">The sequence shown here is derived from an EMBL/GenBank/DDBJ whole genome shotgun (WGS) entry which is preliminary data.</text>
</comment>
<evidence type="ECO:0000313" key="11">
    <source>
        <dbReference type="Proteomes" id="UP001345827"/>
    </source>
</evidence>
<keyword evidence="4 7" id="KW-0863">Zinc-finger</keyword>
<dbReference type="GO" id="GO:0000978">
    <property type="term" value="F:RNA polymerase II cis-regulatory region sequence-specific DNA binding"/>
    <property type="evidence" value="ECO:0007669"/>
    <property type="project" value="InterPro"/>
</dbReference>
<evidence type="ECO:0000313" key="10">
    <source>
        <dbReference type="EMBL" id="KAK5541328.1"/>
    </source>
</evidence>
<keyword evidence="5" id="KW-0862">Zinc</keyword>
<gene>
    <name evidence="10" type="ORF">LTR25_003105</name>
</gene>
<protein>
    <recommendedName>
        <fullName evidence="9">C2H2-type domain-containing protein</fullName>
    </recommendedName>
</protein>
<dbReference type="InterPro" id="IPR036236">
    <property type="entry name" value="Znf_C2H2_sf"/>
</dbReference>
<evidence type="ECO:0000256" key="3">
    <source>
        <dbReference type="ARBA" id="ARBA00022737"/>
    </source>
</evidence>
<dbReference type="InterPro" id="IPR051059">
    <property type="entry name" value="VerF-like"/>
</dbReference>
<dbReference type="SUPFAM" id="SSF57667">
    <property type="entry name" value="beta-beta-alpha zinc fingers"/>
    <property type="match status" value="1"/>
</dbReference>
<dbReference type="Pfam" id="PF04082">
    <property type="entry name" value="Fungal_trans"/>
    <property type="match status" value="1"/>
</dbReference>